<name>A0A3E0WDM1_9MICO</name>
<gene>
    <name evidence="1" type="ORF">B7R25_07380</name>
</gene>
<sequence length="352" mass="39364">MPSNRRRRRTNDSFVVQQSFPVPRPTTNPYLVMLASSLDSIAGVTVRNFTWRGALLGSYDVFHVHWPEILVAGHSPLKALVRQALTVLLLLRLAVTRTPIVRTLHNLELPSGISGRERALLRLFERQTDLFIRLNPETPVRDDRQYALIPHGHYRDWFAAYPQRESVEGRFVYFGLIRRYKGVDTLLDAFRQLPGDVSLHAAGRPSTVERADDLRRRAAGDDRIDLTLEFLDDGRLVDTVTQASLVVLPYTEMHNSGGALTALSLCRPVLLPANPVNERLNAEVGPGWVYQYHGALTPEVLATTLAEVASRGPIAPPCLDAREWRAAGLLHYSAYLQATNAQAIRQLDAARG</sequence>
<keyword evidence="1" id="KW-0808">Transferase</keyword>
<reference evidence="1 2" key="1">
    <citation type="submission" date="2017-04" db="EMBL/GenBank/DDBJ databases">
        <title>Comparative genome analysis of Subtercola boreus.</title>
        <authorList>
            <person name="Cho Y.-J."/>
            <person name="Cho A."/>
            <person name="Kim O.-S."/>
            <person name="Lee J.-I."/>
        </authorList>
    </citation>
    <scope>NUCLEOTIDE SEQUENCE [LARGE SCALE GENOMIC DNA]</scope>
    <source>
        <strain evidence="1 2">P28004</strain>
    </source>
</reference>
<dbReference type="GO" id="GO:0016740">
    <property type="term" value="F:transferase activity"/>
    <property type="evidence" value="ECO:0007669"/>
    <property type="project" value="UniProtKB-KW"/>
</dbReference>
<evidence type="ECO:0000313" key="1">
    <source>
        <dbReference type="EMBL" id="RFA27543.1"/>
    </source>
</evidence>
<dbReference type="OrthoDB" id="9771846at2"/>
<accession>A0A3E0WDM1</accession>
<dbReference type="Gene3D" id="3.40.50.2000">
    <property type="entry name" value="Glycogen Phosphorylase B"/>
    <property type="match status" value="2"/>
</dbReference>
<evidence type="ECO:0000313" key="2">
    <source>
        <dbReference type="Proteomes" id="UP000257080"/>
    </source>
</evidence>
<dbReference type="SUPFAM" id="SSF53756">
    <property type="entry name" value="UDP-Glycosyltransferase/glycogen phosphorylase"/>
    <property type="match status" value="1"/>
</dbReference>
<dbReference type="EMBL" id="NBXE01000019">
    <property type="protein sequence ID" value="RFA27543.1"/>
    <property type="molecule type" value="Genomic_DNA"/>
</dbReference>
<comment type="caution">
    <text evidence="1">The sequence shown here is derived from an EMBL/GenBank/DDBJ whole genome shotgun (WGS) entry which is preliminary data.</text>
</comment>
<dbReference type="Proteomes" id="UP000257080">
    <property type="component" value="Unassembled WGS sequence"/>
</dbReference>
<dbReference type="AlphaFoldDB" id="A0A3E0WDM1"/>
<protein>
    <submittedName>
        <fullName evidence="1">Glycosyl transferase</fullName>
    </submittedName>
</protein>
<proteinExistence type="predicted"/>
<organism evidence="1 2">
    <name type="scientific">Subtercola boreus</name>
    <dbReference type="NCBI Taxonomy" id="120213"/>
    <lineage>
        <taxon>Bacteria</taxon>
        <taxon>Bacillati</taxon>
        <taxon>Actinomycetota</taxon>
        <taxon>Actinomycetes</taxon>
        <taxon>Micrococcales</taxon>
        <taxon>Microbacteriaceae</taxon>
        <taxon>Subtercola</taxon>
    </lineage>
</organism>